<protein>
    <submittedName>
        <fullName evidence="1">Uncharacterized protein</fullName>
    </submittedName>
</protein>
<dbReference type="Proteomes" id="UP001281147">
    <property type="component" value="Unassembled WGS sequence"/>
</dbReference>
<sequence>MPPKKAQKMQESAAPRRSARLASREGSVASDTTETGLYPPHSPSHPTLSLAGAHSGTSVKKEVPKKTKKHEGAAFNSNNAVDVILREEKARRAAYIQRLTLPQLQAVTFGIAAQFDESVDEARSRNEELEQQLHDTIKERDHARANQHPSLARLCYMDRVYGNVLAKQDAISQQAEEETEPEEQAATPSSPQQQPAAIEPAVATTAASPVVEPEIEQPAPTPRPKPGLLARIFSPFTRKRAAEEDEGERSQKRMRTDEAPQSTPSVQHQPCSPRDDAAATKEVATASEPSPPVEDAQRTPRSATQRPTAQYSARDYVGPSAKNPRVPTSLSTITEYSEPSFLSSYPEATPSKPSRVQSQRSLQVPQNTPTVPSHHTQGSQSPSSAPQTTSFLQDCTSSSLLQGTPTMAPPRRSAQLRAQASVKTSTTPASKQYAWEKRDATPKPREPNADARLAKLNQIRELQRQLDELKKDEDIKDIEAHSVHRRKRVKIDDLAVIPHNRPGDSVSTFRVPDIDSDEEMSVDEDTDQSSNMFAQAETTQELPRPPSPPAHVPESPAPTFTFPDVGPRPADYHVTEEYQEQCGRGFAEGFEAYLAAR</sequence>
<keyword evidence="2" id="KW-1185">Reference proteome</keyword>
<gene>
    <name evidence="1" type="ORF">LTR37_020584</name>
</gene>
<name>A0ACC3MC74_9PEZI</name>
<proteinExistence type="predicted"/>
<comment type="caution">
    <text evidence="1">The sequence shown here is derived from an EMBL/GenBank/DDBJ whole genome shotgun (WGS) entry which is preliminary data.</text>
</comment>
<evidence type="ECO:0000313" key="1">
    <source>
        <dbReference type="EMBL" id="KAK3683073.1"/>
    </source>
</evidence>
<organism evidence="1 2">
    <name type="scientific">Vermiconidia calcicola</name>
    <dbReference type="NCBI Taxonomy" id="1690605"/>
    <lineage>
        <taxon>Eukaryota</taxon>
        <taxon>Fungi</taxon>
        <taxon>Dikarya</taxon>
        <taxon>Ascomycota</taxon>
        <taxon>Pezizomycotina</taxon>
        <taxon>Dothideomycetes</taxon>
        <taxon>Dothideomycetidae</taxon>
        <taxon>Mycosphaerellales</taxon>
        <taxon>Extremaceae</taxon>
        <taxon>Vermiconidia</taxon>
    </lineage>
</organism>
<accession>A0ACC3MC74</accession>
<evidence type="ECO:0000313" key="2">
    <source>
        <dbReference type="Proteomes" id="UP001281147"/>
    </source>
</evidence>
<dbReference type="EMBL" id="JAUTXU010000371">
    <property type="protein sequence ID" value="KAK3683073.1"/>
    <property type="molecule type" value="Genomic_DNA"/>
</dbReference>
<reference evidence="1" key="1">
    <citation type="submission" date="2023-07" db="EMBL/GenBank/DDBJ databases">
        <title>Black Yeasts Isolated from many extreme environments.</title>
        <authorList>
            <person name="Coleine C."/>
            <person name="Stajich J.E."/>
            <person name="Selbmann L."/>
        </authorList>
    </citation>
    <scope>NUCLEOTIDE SEQUENCE</scope>
    <source>
        <strain evidence="1">CCFEE 5714</strain>
    </source>
</reference>